<dbReference type="InterPro" id="IPR049179">
    <property type="entry name" value="T2SSK_SAM-like_2nd"/>
</dbReference>
<name>A0A7S9DYE1_9ALTE</name>
<evidence type="ECO:0000313" key="13">
    <source>
        <dbReference type="EMBL" id="QPG05575.1"/>
    </source>
</evidence>
<keyword evidence="5 10" id="KW-0997">Cell inner membrane</keyword>
<dbReference type="GO" id="GO:0005886">
    <property type="term" value="C:plasma membrane"/>
    <property type="evidence" value="ECO:0007669"/>
    <property type="project" value="UniProtKB-SubCell"/>
</dbReference>
<dbReference type="NCBIfam" id="NF037980">
    <property type="entry name" value="T2SS_GspK"/>
    <property type="match status" value="1"/>
</dbReference>
<dbReference type="Gene3D" id="1.10.40.60">
    <property type="entry name" value="EpsJ-like"/>
    <property type="match status" value="2"/>
</dbReference>
<organism evidence="13 14">
    <name type="scientific">Salinimonas marina</name>
    <dbReference type="NCBI Taxonomy" id="2785918"/>
    <lineage>
        <taxon>Bacteria</taxon>
        <taxon>Pseudomonadati</taxon>
        <taxon>Pseudomonadota</taxon>
        <taxon>Gammaproteobacteria</taxon>
        <taxon>Alteromonadales</taxon>
        <taxon>Alteromonadaceae</taxon>
        <taxon>Alteromonas/Salinimonas group</taxon>
        <taxon>Salinimonas</taxon>
    </lineage>
</organism>
<dbReference type="Pfam" id="PF03934">
    <property type="entry name" value="T2SSK"/>
    <property type="match status" value="1"/>
</dbReference>
<evidence type="ECO:0000256" key="5">
    <source>
        <dbReference type="ARBA" id="ARBA00022519"/>
    </source>
</evidence>
<dbReference type="PANTHER" id="PTHR38831:SF1">
    <property type="entry name" value="TYPE II SECRETION SYSTEM PROTEIN K-RELATED"/>
    <property type="match status" value="1"/>
</dbReference>
<dbReference type="Gene3D" id="3.30.1300.30">
    <property type="entry name" value="GSPII I/J protein-like"/>
    <property type="match status" value="1"/>
</dbReference>
<evidence type="ECO:0000256" key="8">
    <source>
        <dbReference type="ARBA" id="ARBA00022989"/>
    </source>
</evidence>
<comment type="similarity">
    <text evidence="2 10">Belongs to the GSP K family.</text>
</comment>
<gene>
    <name evidence="13" type="primary">gspK</name>
    <name evidence="13" type="ORF">IT774_16045</name>
</gene>
<keyword evidence="6" id="KW-0812">Transmembrane</keyword>
<evidence type="ECO:0000256" key="2">
    <source>
        <dbReference type="ARBA" id="ARBA00007246"/>
    </source>
</evidence>
<dbReference type="KEGG" id="smaa:IT774_16045"/>
<comment type="subcellular location">
    <subcellularLocation>
        <location evidence="1 10">Cell inner membrane</location>
    </subcellularLocation>
</comment>
<evidence type="ECO:0000256" key="9">
    <source>
        <dbReference type="ARBA" id="ARBA00023136"/>
    </source>
</evidence>
<evidence type="ECO:0000256" key="3">
    <source>
        <dbReference type="ARBA" id="ARBA00022448"/>
    </source>
</evidence>
<dbReference type="Proteomes" id="UP000595095">
    <property type="component" value="Chromosome"/>
</dbReference>
<keyword evidence="4 10" id="KW-1003">Cell membrane</keyword>
<evidence type="ECO:0000256" key="4">
    <source>
        <dbReference type="ARBA" id="ARBA00022475"/>
    </source>
</evidence>
<keyword evidence="9 10" id="KW-0472">Membrane</keyword>
<dbReference type="Pfam" id="PF21687">
    <property type="entry name" value="T2SSK_1st"/>
    <property type="match status" value="1"/>
</dbReference>
<accession>A0A7S9DYE1</accession>
<sequence length="331" mass="36271">MSRWSSQRGVALLIVLLIVALVTVLATEMGARLQLNIQRTVNLKDNNQAYWYAMGAESLARRSLQTLMRENRDKIALDQPWAQAFSYPVDNGVIQARLEDMQSCFNLNAVQPDSAGEGARNQASTVSATMTAFHQMLLAADLELTSYDADTLRDSLADWLDNDSQMRSYGAEDSTYESQSPPYLAANRLLSSQSELRLINGVSPAWLNKLLPLVCVVPESSTLTINVNTLPPERAAVLAGTTGLSLDAAQNLIGSRPAEGWDNASAFLAEPALSALNLSAEQKSWFSVTTEYFILHSKTRYNNARFTMTSVLKTAADSPVTVVRREFAGVN</sequence>
<dbReference type="EMBL" id="CP064795">
    <property type="protein sequence ID" value="QPG05575.1"/>
    <property type="molecule type" value="Genomic_DNA"/>
</dbReference>
<evidence type="ECO:0000256" key="1">
    <source>
        <dbReference type="ARBA" id="ARBA00004533"/>
    </source>
</evidence>
<dbReference type="SUPFAM" id="SSF54523">
    <property type="entry name" value="Pili subunits"/>
    <property type="match status" value="1"/>
</dbReference>
<proteinExistence type="inferred from homology"/>
<feature type="domain" description="T2SS protein K second SAM-like" evidence="11">
    <location>
        <begin position="225"/>
        <end position="289"/>
    </location>
</feature>
<dbReference type="InterPro" id="IPR049031">
    <property type="entry name" value="T2SSK_SAM-like_1st"/>
</dbReference>
<dbReference type="GO" id="GO:0009306">
    <property type="term" value="P:protein secretion"/>
    <property type="evidence" value="ECO:0007669"/>
    <property type="project" value="InterPro"/>
</dbReference>
<evidence type="ECO:0000313" key="14">
    <source>
        <dbReference type="Proteomes" id="UP000595095"/>
    </source>
</evidence>
<reference evidence="13 14" key="1">
    <citation type="submission" date="2020-11" db="EMBL/GenBank/DDBJ databases">
        <title>Complete genome sequence for Salinimonas sp. strain G2-b.</title>
        <authorList>
            <person name="Park S.-J."/>
        </authorList>
    </citation>
    <scope>NUCLEOTIDE SEQUENCE [LARGE SCALE GENOMIC DNA]</scope>
    <source>
        <strain evidence="13 14">G2-b</strain>
    </source>
</reference>
<keyword evidence="8" id="KW-1133">Transmembrane helix</keyword>
<evidence type="ECO:0000256" key="10">
    <source>
        <dbReference type="PIRNR" id="PIRNR002786"/>
    </source>
</evidence>
<evidence type="ECO:0000259" key="11">
    <source>
        <dbReference type="Pfam" id="PF03934"/>
    </source>
</evidence>
<protein>
    <recommendedName>
        <fullName evidence="10">Type II secretion system protein K</fullName>
    </recommendedName>
</protein>
<dbReference type="PIRSF" id="PIRSF002786">
    <property type="entry name" value="XcpX"/>
    <property type="match status" value="1"/>
</dbReference>
<dbReference type="SUPFAM" id="SSF158544">
    <property type="entry name" value="GspK insert domain-like"/>
    <property type="match status" value="2"/>
</dbReference>
<keyword evidence="7" id="KW-0653">Protein transport</keyword>
<dbReference type="InterPro" id="IPR038072">
    <property type="entry name" value="GspK_central_sf"/>
</dbReference>
<feature type="domain" description="T2SS protein K first SAM-like" evidence="12">
    <location>
        <begin position="103"/>
        <end position="219"/>
    </location>
</feature>
<keyword evidence="3 10" id="KW-0813">Transport</keyword>
<keyword evidence="14" id="KW-1185">Reference proteome</keyword>
<evidence type="ECO:0000259" key="12">
    <source>
        <dbReference type="Pfam" id="PF21687"/>
    </source>
</evidence>
<evidence type="ECO:0000256" key="7">
    <source>
        <dbReference type="ARBA" id="ARBA00022927"/>
    </source>
</evidence>
<dbReference type="RefSeq" id="WP_195810661.1">
    <property type="nucleotide sequence ID" value="NZ_CP064795.1"/>
</dbReference>
<dbReference type="AlphaFoldDB" id="A0A7S9DYE1"/>
<dbReference type="InterPro" id="IPR045584">
    <property type="entry name" value="Pilin-like"/>
</dbReference>
<dbReference type="PANTHER" id="PTHR38831">
    <property type="entry name" value="TYPE II SECRETION SYSTEM PROTEIN K"/>
    <property type="match status" value="1"/>
</dbReference>
<evidence type="ECO:0000256" key="6">
    <source>
        <dbReference type="ARBA" id="ARBA00022692"/>
    </source>
</evidence>
<dbReference type="InterPro" id="IPR005628">
    <property type="entry name" value="GspK"/>
</dbReference>